<dbReference type="InterPro" id="IPR029044">
    <property type="entry name" value="Nucleotide-diphossugar_trans"/>
</dbReference>
<keyword evidence="2" id="KW-0808">Transferase</keyword>
<keyword evidence="3 6" id="KW-0548">Nucleotidyltransferase</keyword>
<dbReference type="RefSeq" id="WP_286264594.1">
    <property type="nucleotide sequence ID" value="NZ_AP028056.1"/>
</dbReference>
<evidence type="ECO:0000313" key="7">
    <source>
        <dbReference type="Proteomes" id="UP001431656"/>
    </source>
</evidence>
<evidence type="ECO:0000256" key="5">
    <source>
        <dbReference type="PIRSR" id="PIRSR000806-2"/>
    </source>
</evidence>
<dbReference type="InterPro" id="IPR016267">
    <property type="entry name" value="UDPGP_trans"/>
</dbReference>
<dbReference type="Gene3D" id="2.160.10.10">
    <property type="entry name" value="Hexapeptide repeat proteins"/>
    <property type="match status" value="1"/>
</dbReference>
<feature type="binding site" evidence="5">
    <location>
        <position position="361"/>
    </location>
    <ligand>
        <name>UTP</name>
        <dbReference type="ChEBI" id="CHEBI:46398"/>
    </ligand>
</feature>
<feature type="binding site" evidence="5">
    <location>
        <position position="90"/>
    </location>
    <ligand>
        <name>UTP</name>
        <dbReference type="ChEBI" id="CHEBI:46398"/>
    </ligand>
</feature>
<evidence type="ECO:0000256" key="2">
    <source>
        <dbReference type="ARBA" id="ARBA00022679"/>
    </source>
</evidence>
<dbReference type="SUPFAM" id="SSF53448">
    <property type="entry name" value="Nucleotide-diphospho-sugar transferases"/>
    <property type="match status" value="1"/>
</dbReference>
<dbReference type="GO" id="GO:0006011">
    <property type="term" value="P:UDP-alpha-D-glucose metabolic process"/>
    <property type="evidence" value="ECO:0007669"/>
    <property type="project" value="InterPro"/>
</dbReference>
<evidence type="ECO:0000256" key="1">
    <source>
        <dbReference type="ARBA" id="ARBA00010401"/>
    </source>
</evidence>
<evidence type="ECO:0000256" key="4">
    <source>
        <dbReference type="PIRSR" id="PIRSR000806-1"/>
    </source>
</evidence>
<dbReference type="Gene3D" id="3.90.550.10">
    <property type="entry name" value="Spore Coat Polysaccharide Biosynthesis Protein SpsA, Chain A"/>
    <property type="match status" value="1"/>
</dbReference>
<dbReference type="PIRSF" id="PIRSF000806">
    <property type="entry name" value="UDPGP"/>
    <property type="match status" value="1"/>
</dbReference>
<comment type="similarity">
    <text evidence="1">Belongs to the UDPGP type 1 family.</text>
</comment>
<name>A0AAN0K784_9ACTN</name>
<sequence length="455" mass="48718">MTDPALDAATAKLTADGAASSVIAAFIDRYNRLASGETGYVYEADLEPLTNPPMLADQELGDAATQALAQTAVVRLNGGLGTSMGLAGPKCLIPVRDGLSFLDIVVRQILAVREAHGVRLPLLLMNSYNTSAASLAALEAYPDLAVGSLPLEFVQSREPKLLADTRMPASWPANPNLEWCPPGHGDFYPSLYASGLITRLLDEGFRYLFVANIDNLGAVPDPRLAGWFAASGAPYAAEVTERTEMDRKGGHLAHRISDGRLVLRDTAQVSPGEMDSFVDIVKHPWTHTNNLWLDLQQVVTVLDANQGTLSLPLIINKKTLDPADATSPAVVQLEGAIGAAVEVFDGAQAIGVPRSRFLPVKATADLLVLRSDVYEFTDDALLVGREISPTVRLDPDYYKLIDDFEARFPDGPPSLAQARSLHVTGDFTFGKGVVAHGDAVLTTDTPQRIPDGTTI</sequence>
<protein>
    <submittedName>
        <fullName evidence="6">UTP--glucose-1-phosphate uridylyltransferase</fullName>
    </submittedName>
</protein>
<proteinExistence type="inferred from homology"/>
<reference evidence="6" key="1">
    <citation type="journal article" date="2024" name="Int. J. Syst. Evol. Microbiol.">
        <title>Brooklawnia propionicigenes sp. nov., a facultatively anaerobic, propionate-producing bacterium isolated from a methanogenic reactor treating waste from cattle farms.</title>
        <authorList>
            <person name="Akita Y."/>
            <person name="Ueki A."/>
            <person name="Tonouchi A."/>
            <person name="Sugawara Y."/>
            <person name="Honma S."/>
            <person name="Kaku N."/>
            <person name="Ueki K."/>
        </authorList>
    </citation>
    <scope>NUCLEOTIDE SEQUENCE</scope>
    <source>
        <strain evidence="6">SH051</strain>
    </source>
</reference>
<feature type="binding site" evidence="5">
    <location>
        <position position="183"/>
    </location>
    <ligand>
        <name>UTP</name>
        <dbReference type="ChEBI" id="CHEBI:46398"/>
    </ligand>
</feature>
<dbReference type="AlphaFoldDB" id="A0AAN0K784"/>
<dbReference type="Pfam" id="PF01704">
    <property type="entry name" value="UDPGP"/>
    <property type="match status" value="1"/>
</dbReference>
<evidence type="ECO:0000313" key="6">
    <source>
        <dbReference type="EMBL" id="BEH02718.1"/>
    </source>
</evidence>
<evidence type="ECO:0000256" key="3">
    <source>
        <dbReference type="ARBA" id="ARBA00022695"/>
    </source>
</evidence>
<dbReference type="KEGG" id="broo:brsh051_19990"/>
<feature type="binding site" evidence="5">
    <location>
        <position position="155"/>
    </location>
    <ligand>
        <name>UTP</name>
        <dbReference type="ChEBI" id="CHEBI:46398"/>
    </ligand>
</feature>
<feature type="binding site" evidence="4">
    <location>
        <position position="184"/>
    </location>
    <ligand>
        <name>substrate</name>
    </ligand>
</feature>
<dbReference type="PANTHER" id="PTHR43511">
    <property type="match status" value="1"/>
</dbReference>
<keyword evidence="7" id="KW-1185">Reference proteome</keyword>
<dbReference type="Proteomes" id="UP001431656">
    <property type="component" value="Chromosome"/>
</dbReference>
<gene>
    <name evidence="6" type="ORF">brsh051_19990</name>
</gene>
<dbReference type="InterPro" id="IPR002618">
    <property type="entry name" value="UDPGP_fam"/>
</dbReference>
<feature type="binding site" evidence="5">
    <location>
        <position position="214"/>
    </location>
    <ligand>
        <name>UTP</name>
        <dbReference type="ChEBI" id="CHEBI:46398"/>
    </ligand>
</feature>
<accession>A0AAN0K784</accession>
<dbReference type="EMBL" id="AP028056">
    <property type="protein sequence ID" value="BEH02718.1"/>
    <property type="molecule type" value="Genomic_DNA"/>
</dbReference>
<dbReference type="GO" id="GO:0003983">
    <property type="term" value="F:UTP:glucose-1-phosphate uridylyltransferase activity"/>
    <property type="evidence" value="ECO:0007669"/>
    <property type="project" value="InterPro"/>
</dbReference>
<organism evidence="6 7">
    <name type="scientific">Brooklawnia propionicigenes</name>
    <dbReference type="NCBI Taxonomy" id="3041175"/>
    <lineage>
        <taxon>Bacteria</taxon>
        <taxon>Bacillati</taxon>
        <taxon>Actinomycetota</taxon>
        <taxon>Actinomycetes</taxon>
        <taxon>Propionibacteriales</taxon>
        <taxon>Propionibacteriaceae</taxon>
        <taxon>Brooklawnia</taxon>
    </lineage>
</organism>